<dbReference type="RefSeq" id="WP_078648785.1">
    <property type="nucleotide sequence ID" value="NZ_JBHSPX010000002.1"/>
</dbReference>
<dbReference type="PANTHER" id="PTHR43459">
    <property type="entry name" value="ENOYL-COA HYDRATASE"/>
    <property type="match status" value="1"/>
</dbReference>
<dbReference type="Gene3D" id="3.90.226.10">
    <property type="entry name" value="2-enoyl-CoA Hydratase, Chain A, domain 1"/>
    <property type="match status" value="1"/>
</dbReference>
<proteinExistence type="inferred from homology"/>
<dbReference type="CDD" id="cd06558">
    <property type="entry name" value="crotonase-like"/>
    <property type="match status" value="1"/>
</dbReference>
<dbReference type="Proteomes" id="UP001596139">
    <property type="component" value="Unassembled WGS sequence"/>
</dbReference>
<reference evidence="4" key="1">
    <citation type="journal article" date="2019" name="Int. J. Syst. Evol. Microbiol.">
        <title>The Global Catalogue of Microorganisms (GCM) 10K type strain sequencing project: providing services to taxonomists for standard genome sequencing and annotation.</title>
        <authorList>
            <consortium name="The Broad Institute Genomics Platform"/>
            <consortium name="The Broad Institute Genome Sequencing Center for Infectious Disease"/>
            <person name="Wu L."/>
            <person name="Ma J."/>
        </authorList>
    </citation>
    <scope>NUCLEOTIDE SEQUENCE [LARGE SCALE GENOMIC DNA]</scope>
    <source>
        <strain evidence="4">CGMCC 1.15180</strain>
    </source>
</reference>
<dbReference type="InterPro" id="IPR029045">
    <property type="entry name" value="ClpP/crotonase-like_dom_sf"/>
</dbReference>
<dbReference type="EMBL" id="JBHSPX010000002">
    <property type="protein sequence ID" value="MFC6062044.1"/>
    <property type="molecule type" value="Genomic_DNA"/>
</dbReference>
<comment type="similarity">
    <text evidence="1">Belongs to the enoyl-CoA hydratase/isomerase family.</text>
</comment>
<dbReference type="SUPFAM" id="SSF52096">
    <property type="entry name" value="ClpP/crotonase"/>
    <property type="match status" value="1"/>
</dbReference>
<name>A0ABW1ME18_9ACTN</name>
<dbReference type="Gene3D" id="1.10.12.10">
    <property type="entry name" value="Lyase 2-enoyl-coa Hydratase, Chain A, domain 2"/>
    <property type="match status" value="1"/>
</dbReference>
<sequence length="294" mass="30135">MGVTPSETPGETAGHSETTGRGETYPSNPGRPGHGVLYRLNDGVAEIELDRPEAGNALDVTMKQGLLAAVRRVAAEGDAVRAVLLTGRGKAFCVGQDLKEHARALEERPASAFATVTEEYNPLVLALRALPQPVVVAVEGACVGAGLGLALCADVRVVAAGARFATAFTGIGLAADTGLSASLAEAVGPSRAAGLFLLGDRFGSDEALDWGLAHRVVPDGTAAAEGRALAGRLAQGPTLAYAQVKRLLREAPGAAPADVLDREAAAQAALGATHDHRAAVRSFLDRGRPVFEGR</sequence>
<gene>
    <name evidence="3" type="ORF">ACFP4F_05755</name>
</gene>
<protein>
    <submittedName>
        <fullName evidence="3">Enoyl-CoA hydratase/isomerase family protein</fullName>
    </submittedName>
</protein>
<accession>A0ABW1ME18</accession>
<organism evidence="3 4">
    <name type="scientific">Streptomyces ochraceiscleroticus</name>
    <dbReference type="NCBI Taxonomy" id="47761"/>
    <lineage>
        <taxon>Bacteria</taxon>
        <taxon>Bacillati</taxon>
        <taxon>Actinomycetota</taxon>
        <taxon>Actinomycetes</taxon>
        <taxon>Kitasatosporales</taxon>
        <taxon>Streptomycetaceae</taxon>
        <taxon>Streptomyces</taxon>
    </lineage>
</organism>
<evidence type="ECO:0000256" key="1">
    <source>
        <dbReference type="ARBA" id="ARBA00005254"/>
    </source>
</evidence>
<dbReference type="Pfam" id="PF00378">
    <property type="entry name" value="ECH_1"/>
    <property type="match status" value="1"/>
</dbReference>
<feature type="compositionally biased region" description="Polar residues" evidence="2">
    <location>
        <begin position="1"/>
        <end position="27"/>
    </location>
</feature>
<feature type="region of interest" description="Disordered" evidence="2">
    <location>
        <begin position="1"/>
        <end position="34"/>
    </location>
</feature>
<evidence type="ECO:0000256" key="2">
    <source>
        <dbReference type="SAM" id="MobiDB-lite"/>
    </source>
</evidence>
<evidence type="ECO:0000313" key="4">
    <source>
        <dbReference type="Proteomes" id="UP001596139"/>
    </source>
</evidence>
<dbReference type="InterPro" id="IPR014748">
    <property type="entry name" value="Enoyl-CoA_hydra_C"/>
</dbReference>
<keyword evidence="4" id="KW-1185">Reference proteome</keyword>
<comment type="caution">
    <text evidence="3">The sequence shown here is derived from an EMBL/GenBank/DDBJ whole genome shotgun (WGS) entry which is preliminary data.</text>
</comment>
<evidence type="ECO:0000313" key="3">
    <source>
        <dbReference type="EMBL" id="MFC6062044.1"/>
    </source>
</evidence>
<dbReference type="InterPro" id="IPR001753">
    <property type="entry name" value="Enoyl-CoA_hydra/iso"/>
</dbReference>
<dbReference type="PANTHER" id="PTHR43459:SF1">
    <property type="entry name" value="EG:BACN32G11.4 PROTEIN"/>
    <property type="match status" value="1"/>
</dbReference>